<dbReference type="Gene3D" id="3.10.180.10">
    <property type="entry name" value="2,3-Dihydroxybiphenyl 1,2-Dioxygenase, domain 1"/>
    <property type="match status" value="1"/>
</dbReference>
<reference evidence="2 3" key="1">
    <citation type="submission" date="2015-09" db="EMBL/GenBank/DDBJ databases">
        <title>Host preference determinants of Valsa canker pathogens revealed by comparative genomics.</title>
        <authorList>
            <person name="Yin Z."/>
            <person name="Huang L."/>
        </authorList>
    </citation>
    <scope>NUCLEOTIDE SEQUENCE [LARGE SCALE GENOMIC DNA]</scope>
    <source>
        <strain evidence="2 3">03-1</strain>
    </source>
</reference>
<sequence>MAATIPFKILGYGHTGMTVRSMSDSVRFWKDILGLPIIWQRTIPGGTPGDPTHTITGAPAGTTMHVTWIGLPQTPHAGGSSEPTHISALELIQYELPTDVAAEQKSCTPLARSWDVGAVHVNLMVQGLDGIVEKVKAEGWGLYSGVFTVPQEAPEAQARGQRTCYLRGPDGELVELTEIPSKE</sequence>
<evidence type="ECO:0000313" key="2">
    <source>
        <dbReference type="EMBL" id="ROV95946.1"/>
    </source>
</evidence>
<dbReference type="InterPro" id="IPR004360">
    <property type="entry name" value="Glyas_Fos-R_dOase_dom"/>
</dbReference>
<dbReference type="SUPFAM" id="SSF54593">
    <property type="entry name" value="Glyoxalase/Bleomycin resistance protein/Dihydroxybiphenyl dioxygenase"/>
    <property type="match status" value="1"/>
</dbReference>
<dbReference type="InterPro" id="IPR029068">
    <property type="entry name" value="Glyas_Bleomycin-R_OHBP_Dase"/>
</dbReference>
<keyword evidence="3" id="KW-1185">Reference proteome</keyword>
<accession>A0A423VXY2</accession>
<organism evidence="2 3">
    <name type="scientific">Cytospora schulzeri</name>
    <dbReference type="NCBI Taxonomy" id="448051"/>
    <lineage>
        <taxon>Eukaryota</taxon>
        <taxon>Fungi</taxon>
        <taxon>Dikarya</taxon>
        <taxon>Ascomycota</taxon>
        <taxon>Pezizomycotina</taxon>
        <taxon>Sordariomycetes</taxon>
        <taxon>Sordariomycetidae</taxon>
        <taxon>Diaporthales</taxon>
        <taxon>Cytosporaceae</taxon>
        <taxon>Cytospora</taxon>
    </lineage>
</organism>
<comment type="caution">
    <text evidence="2">The sequence shown here is derived from an EMBL/GenBank/DDBJ whole genome shotgun (WGS) entry which is preliminary data.</text>
</comment>
<dbReference type="EMBL" id="LKEA01000034">
    <property type="protein sequence ID" value="ROV95946.1"/>
    <property type="molecule type" value="Genomic_DNA"/>
</dbReference>
<name>A0A423VXY2_9PEZI</name>
<gene>
    <name evidence="2" type="ORF">VMCG_07941</name>
</gene>
<dbReference type="Pfam" id="PF00903">
    <property type="entry name" value="Glyoxalase"/>
    <property type="match status" value="1"/>
</dbReference>
<proteinExistence type="predicted"/>
<feature type="domain" description="VOC" evidence="1">
    <location>
        <begin position="11"/>
        <end position="179"/>
    </location>
</feature>
<dbReference type="OrthoDB" id="2873368at2759"/>
<protein>
    <recommendedName>
        <fullName evidence="1">VOC domain-containing protein</fullName>
    </recommendedName>
</protein>
<evidence type="ECO:0000313" key="3">
    <source>
        <dbReference type="Proteomes" id="UP000283895"/>
    </source>
</evidence>
<dbReference type="InterPro" id="IPR037523">
    <property type="entry name" value="VOC_core"/>
</dbReference>
<evidence type="ECO:0000259" key="1">
    <source>
        <dbReference type="PROSITE" id="PS51819"/>
    </source>
</evidence>
<dbReference type="AlphaFoldDB" id="A0A423VXY2"/>
<dbReference type="PROSITE" id="PS51819">
    <property type="entry name" value="VOC"/>
    <property type="match status" value="1"/>
</dbReference>
<dbReference type="Proteomes" id="UP000283895">
    <property type="component" value="Unassembled WGS sequence"/>
</dbReference>